<name>A0AAJ0A096_9PEZI</name>
<dbReference type="AlphaFoldDB" id="A0AAJ0A096"/>
<evidence type="ECO:0000313" key="2">
    <source>
        <dbReference type="Proteomes" id="UP001243989"/>
    </source>
</evidence>
<proteinExistence type="predicted"/>
<comment type="caution">
    <text evidence="1">The sequence shown here is derived from an EMBL/GenBank/DDBJ whole genome shotgun (WGS) entry which is preliminary data.</text>
</comment>
<evidence type="ECO:0000313" key="1">
    <source>
        <dbReference type="EMBL" id="KAK1641151.1"/>
    </source>
</evidence>
<gene>
    <name evidence="1" type="ORF">BDP81DRAFT_128594</name>
</gene>
<dbReference type="Proteomes" id="UP001243989">
    <property type="component" value="Unassembled WGS sequence"/>
</dbReference>
<dbReference type="RefSeq" id="XP_060449758.1">
    <property type="nucleotide sequence ID" value="XM_060581705.1"/>
</dbReference>
<organism evidence="1 2">
    <name type="scientific">Colletotrichum phormii</name>
    <dbReference type="NCBI Taxonomy" id="359342"/>
    <lineage>
        <taxon>Eukaryota</taxon>
        <taxon>Fungi</taxon>
        <taxon>Dikarya</taxon>
        <taxon>Ascomycota</taxon>
        <taxon>Pezizomycotina</taxon>
        <taxon>Sordariomycetes</taxon>
        <taxon>Hypocreomycetidae</taxon>
        <taxon>Glomerellales</taxon>
        <taxon>Glomerellaceae</taxon>
        <taxon>Colletotrichum</taxon>
        <taxon>Colletotrichum acutatum species complex</taxon>
    </lineage>
</organism>
<dbReference type="EMBL" id="JAHMHQ010000003">
    <property type="protein sequence ID" value="KAK1641151.1"/>
    <property type="molecule type" value="Genomic_DNA"/>
</dbReference>
<protein>
    <submittedName>
        <fullName evidence="1">Uncharacterized protein</fullName>
    </submittedName>
</protein>
<keyword evidence="2" id="KW-1185">Reference proteome</keyword>
<accession>A0AAJ0A096</accession>
<dbReference type="GeneID" id="85466567"/>
<reference evidence="1" key="1">
    <citation type="submission" date="2021-06" db="EMBL/GenBank/DDBJ databases">
        <title>Comparative genomics, transcriptomics and evolutionary studies reveal genomic signatures of adaptation to plant cell wall in hemibiotrophic fungi.</title>
        <authorList>
            <consortium name="DOE Joint Genome Institute"/>
            <person name="Baroncelli R."/>
            <person name="Diaz J.F."/>
            <person name="Benocci T."/>
            <person name="Peng M."/>
            <person name="Battaglia E."/>
            <person name="Haridas S."/>
            <person name="Andreopoulos W."/>
            <person name="Labutti K."/>
            <person name="Pangilinan J."/>
            <person name="Floch G.L."/>
            <person name="Makela M.R."/>
            <person name="Henrissat B."/>
            <person name="Grigoriev I.V."/>
            <person name="Crouch J.A."/>
            <person name="De Vries R.P."/>
            <person name="Sukno S.A."/>
            <person name="Thon M.R."/>
        </authorList>
    </citation>
    <scope>NUCLEOTIDE SEQUENCE</scope>
    <source>
        <strain evidence="1">CBS 102054</strain>
    </source>
</reference>
<sequence length="351" mass="39763">MQIDRLRVFLPTQYGVAADIPVFKDIPSPSRMTYRFHTTQRRAGVPYKCQAHRSSRSQGKGATSMPAKTQLRSCSVSVGCIGQKQPQPDGTDQQLAVWKQTARCSVRQRPDITTLKSQENHNHSLFRRDATLRLCTHELCACTLTGYKSGHFLSLRSSLDPNRLCPMCKPFQAPFSVLPCPWAMTWVERKQQYPLLPAMPCKEDLFRNPISKSWDATTRGSFLGRVGNKMEPGNNSRVAWKYPWAEQATTVPLRVGQSRDKHLITTTTPHTECPMMEGCCSAMAHGKSLNSNSLQFPLWLLQYQSHFLPTPHLSVWSAARLLLFLQSRYRLHSSGSLDLSQRFVPSPLWTT</sequence>